<dbReference type="Pfam" id="PF10106">
    <property type="entry name" value="DUF2345"/>
    <property type="match status" value="1"/>
</dbReference>
<protein>
    <submittedName>
        <fullName evidence="9">Type VI secretion system tip protein VgrG</fullName>
    </submittedName>
</protein>
<evidence type="ECO:0000256" key="4">
    <source>
        <dbReference type="SAM" id="Coils"/>
    </source>
</evidence>
<comment type="similarity">
    <text evidence="2">Belongs to the VgrG protein family.</text>
</comment>
<dbReference type="SUPFAM" id="SSF69349">
    <property type="entry name" value="Phage fibre proteins"/>
    <property type="match status" value="1"/>
</dbReference>
<dbReference type="Gene3D" id="2.40.50.230">
    <property type="entry name" value="Gp5 N-terminal domain"/>
    <property type="match status" value="1"/>
</dbReference>
<gene>
    <name evidence="9" type="primary">tssI</name>
    <name evidence="9" type="ORF">GFK26_04410</name>
</gene>
<organism evidence="9 10">
    <name type="scientific">Variovorax paradoxus</name>
    <dbReference type="NCBI Taxonomy" id="34073"/>
    <lineage>
        <taxon>Bacteria</taxon>
        <taxon>Pseudomonadati</taxon>
        <taxon>Pseudomonadota</taxon>
        <taxon>Betaproteobacteria</taxon>
        <taxon>Burkholderiales</taxon>
        <taxon>Comamonadaceae</taxon>
        <taxon>Variovorax</taxon>
    </lineage>
</organism>
<dbReference type="InterPro" id="IPR006531">
    <property type="entry name" value="Gp5/Vgr_OB"/>
</dbReference>
<proteinExistence type="inferred from homology"/>
<evidence type="ECO:0000256" key="3">
    <source>
        <dbReference type="ARBA" id="ARBA00022525"/>
    </source>
</evidence>
<evidence type="ECO:0000313" key="10">
    <source>
        <dbReference type="Proteomes" id="UP000326780"/>
    </source>
</evidence>
<evidence type="ECO:0000256" key="2">
    <source>
        <dbReference type="ARBA" id="ARBA00005558"/>
    </source>
</evidence>
<sequence length="1286" mass="140907">MPRTLSVSSAAIPVVLGRPVLEPVRLSGHEGLNGLFAYELFLKTPDVLALSGVSSGADFDLDAFIGREISCEIELDGSVPRQLNALITDAALWGEEGRHVQYKLTLRPWLHLATLRTDCRIFQNLSVVQILDALLASYAFPVDKRLIEHYPARDYQTQFNESDFAFFARLCQEWGISYHFEHSDGKHRLVLSDAMGAYSAGDALYEQVEYHAPGWKIDAEYIHSFVPAHQLTSGKYATRDYDYTRPRADLSVSRTDPRPTGQADGEVYQWHAGAGSSHYAQPNAGADAGTDPHGDGRLLSLLRMQALRTHGARAQASGNLRGMVPGCTFQLMKHPRESANGEYLILDTRFLIEDVAEDSQNREANPDRKQQWRVQVDFTAHPVTEPLRPEPTQPKPAMVGPQVALVVGPEGQNLWTDELGRIKVQFPWDRLGEKNQHSSCWVRVSSPWAGNQLGGIQIPRIGQEVIVGFIAGDADLPICMGRVHNQVNLPPWQLPGQSALSGFRSRELTEGGGNSAAGRSNHLILDDTAEKIQAQLKSDHQSSSLSLGAITRIEDNAGRKDPRGEGFELRTDAHGVLRAQDGMLITTEARGNAANHAKDMGETTQRLKTAQDQLDALAEAAQVHKAQEKGADQDTVQKALKAQNDAIQGKEGQTDDGRFPELNEPHLVLASPAGIEASTPGSIHLHTGEHAAFTSQGHTSISTAKRWLASAAEGIRAFTHKKGIKLIASEDPIEIQAHRDELILVAHKDVVIKSVEGELHITAKKKVVIIGGGSYSEWSESGIKHGTAGTWQEHAALHAQVGPMSLDALYPVFSQAGFAEKKNLIEEHFVLVEHAGGLRLPQQKYRITFQGGRTIEGKSNDQGETEVVQSMVRQITTVEVLRNAEDGVLASYTPFVQTPATQTYERDGGVVAEQRTPKKKVGGKDHEANEDKATSEDKAPVHTSCDPNNWGLRKSEPKAKDATRWEYPVIGAYVKAIKPALMASNWKEATWPLSKEDFKSLRGILKANIEGALAKTAFGLPEGAIPKMLLPRDSEAIELGMNPDDKDLKGQMRTNDWLLVACKGGVTSMIDAAKSGDPTELTECIREFASTMYHEARHAQQFFWVAAMVQQFPDDYKHLPSMRGFWKSVMPSSTFELAGTTPVPDEPSARAGLHRMVVGMYYWQLTRIAANVKRNPPNSRKPIAFSDILPIELPLARKAAYDLLENVGLGGLSIDVDAMAKAEGGGTGYRMQPWEEDGFACDELVKRLWSGGSDNLLPEPGFCTTALRYAIQARGNGTPGGTSHAN</sequence>
<dbReference type="Pfam" id="PF05954">
    <property type="entry name" value="Phage_GPD"/>
    <property type="match status" value="1"/>
</dbReference>
<evidence type="ECO:0000256" key="1">
    <source>
        <dbReference type="ARBA" id="ARBA00004613"/>
    </source>
</evidence>
<dbReference type="SUPFAM" id="SSF69255">
    <property type="entry name" value="gp5 N-terminal domain-like"/>
    <property type="match status" value="1"/>
</dbReference>
<evidence type="ECO:0000259" key="7">
    <source>
        <dbReference type="Pfam" id="PF10106"/>
    </source>
</evidence>
<dbReference type="Pfam" id="PF13296">
    <property type="entry name" value="T6SS_Vgr"/>
    <property type="match status" value="1"/>
</dbReference>
<dbReference type="NCBIfam" id="TIGR03361">
    <property type="entry name" value="VI_Rhs_Vgr"/>
    <property type="match status" value="1"/>
</dbReference>
<feature type="region of interest" description="Disordered" evidence="5">
    <location>
        <begin position="905"/>
        <end position="957"/>
    </location>
</feature>
<dbReference type="InterPro" id="IPR028244">
    <property type="entry name" value="T6SS_Rhs_Vgr_dom"/>
</dbReference>
<accession>A0A5Q0LZJ4</accession>
<dbReference type="Gene3D" id="4.10.220.110">
    <property type="match status" value="1"/>
</dbReference>
<evidence type="ECO:0000313" key="9">
    <source>
        <dbReference type="EMBL" id="QFZ82047.1"/>
    </source>
</evidence>
<dbReference type="Gene3D" id="3.55.50.10">
    <property type="entry name" value="Baseplate protein-like domains"/>
    <property type="match status" value="1"/>
</dbReference>
<dbReference type="PANTHER" id="PTHR32305:SF15">
    <property type="entry name" value="PROTEIN RHSA-RELATED"/>
    <property type="match status" value="1"/>
</dbReference>
<evidence type="ECO:0000256" key="5">
    <source>
        <dbReference type="SAM" id="MobiDB-lite"/>
    </source>
</evidence>
<dbReference type="InterPro" id="IPR017847">
    <property type="entry name" value="T6SS_RhsGE_Vgr_subset"/>
</dbReference>
<name>A0A5Q0LZJ4_VARPD</name>
<feature type="domain" description="Putative type VI secretion system Rhs element associated Vgr" evidence="8">
    <location>
        <begin position="517"/>
        <end position="621"/>
    </location>
</feature>
<keyword evidence="3" id="KW-0964">Secreted</keyword>
<feature type="domain" description="DUF2345" evidence="7">
    <location>
        <begin position="656"/>
        <end position="803"/>
    </location>
</feature>
<dbReference type="RefSeq" id="WP_153280931.1">
    <property type="nucleotide sequence ID" value="NZ_CP045644.1"/>
</dbReference>
<dbReference type="InterPro" id="IPR050708">
    <property type="entry name" value="T6SS_VgrG/RHS"/>
</dbReference>
<comment type="subcellular location">
    <subcellularLocation>
        <location evidence="1">Secreted</location>
    </subcellularLocation>
</comment>
<dbReference type="InterPro" id="IPR006533">
    <property type="entry name" value="T6SS_Vgr_RhsGE"/>
</dbReference>
<dbReference type="NCBIfam" id="TIGR01646">
    <property type="entry name" value="vgr_GE"/>
    <property type="match status" value="1"/>
</dbReference>
<dbReference type="InterPro" id="IPR018769">
    <property type="entry name" value="VgrG2_DUF2345"/>
</dbReference>
<feature type="coiled-coil region" evidence="4">
    <location>
        <begin position="600"/>
        <end position="627"/>
    </location>
</feature>
<dbReference type="GO" id="GO:0005576">
    <property type="term" value="C:extracellular region"/>
    <property type="evidence" value="ECO:0007669"/>
    <property type="project" value="UniProtKB-SubCell"/>
</dbReference>
<feature type="domain" description="Gp5/Type VI secretion system Vgr protein OB-fold" evidence="6">
    <location>
        <begin position="416"/>
        <end position="483"/>
    </location>
</feature>
<evidence type="ECO:0000259" key="8">
    <source>
        <dbReference type="Pfam" id="PF13296"/>
    </source>
</evidence>
<keyword evidence="4" id="KW-0175">Coiled coil</keyword>
<evidence type="ECO:0000259" key="6">
    <source>
        <dbReference type="Pfam" id="PF04717"/>
    </source>
</evidence>
<dbReference type="Proteomes" id="UP000326780">
    <property type="component" value="Chromosome"/>
</dbReference>
<dbReference type="EMBL" id="CP045644">
    <property type="protein sequence ID" value="QFZ82047.1"/>
    <property type="molecule type" value="Genomic_DNA"/>
</dbReference>
<dbReference type="Gene3D" id="2.30.110.50">
    <property type="match status" value="1"/>
</dbReference>
<dbReference type="SUPFAM" id="SSF69279">
    <property type="entry name" value="Phage tail proteins"/>
    <property type="match status" value="2"/>
</dbReference>
<dbReference type="Pfam" id="PF04717">
    <property type="entry name" value="Phage_base_V"/>
    <property type="match status" value="1"/>
</dbReference>
<dbReference type="PANTHER" id="PTHR32305">
    <property type="match status" value="1"/>
</dbReference>
<dbReference type="InterPro" id="IPR037026">
    <property type="entry name" value="Vgr_OB-fold_dom_sf"/>
</dbReference>
<feature type="compositionally biased region" description="Basic and acidic residues" evidence="5">
    <location>
        <begin position="922"/>
        <end position="940"/>
    </location>
</feature>
<reference evidence="9 10" key="1">
    <citation type="submission" date="2019-10" db="EMBL/GenBank/DDBJ databases">
        <title>Complete genome sequence of Variovorax paradoxus 5C-2.</title>
        <authorList>
            <person name="Gogoleva N.E."/>
            <person name="Balkin A.S."/>
        </authorList>
    </citation>
    <scope>NUCLEOTIDE SEQUENCE [LARGE SCALE GENOMIC DNA]</scope>
    <source>
        <strain evidence="9 10">5C-2</strain>
    </source>
</reference>